<evidence type="ECO:0000313" key="7">
    <source>
        <dbReference type="Proteomes" id="UP000247932"/>
    </source>
</evidence>
<dbReference type="OrthoDB" id="7055227at2"/>
<dbReference type="PANTHER" id="PTHR30146">
    <property type="entry name" value="LACI-RELATED TRANSCRIPTIONAL REPRESSOR"/>
    <property type="match status" value="1"/>
</dbReference>
<organism evidence="6 7">
    <name type="scientific">Gilliamella apicola</name>
    <dbReference type="NCBI Taxonomy" id="1196095"/>
    <lineage>
        <taxon>Bacteria</taxon>
        <taxon>Pseudomonadati</taxon>
        <taxon>Pseudomonadota</taxon>
        <taxon>Gammaproteobacteria</taxon>
        <taxon>Orbales</taxon>
        <taxon>Orbaceae</taxon>
        <taxon>Gilliamella</taxon>
    </lineage>
</organism>
<evidence type="ECO:0000259" key="5">
    <source>
        <dbReference type="PROSITE" id="PS50932"/>
    </source>
</evidence>
<evidence type="ECO:0000313" key="6">
    <source>
        <dbReference type="EMBL" id="PXZ05056.1"/>
    </source>
</evidence>
<dbReference type="Gene3D" id="3.40.50.2300">
    <property type="match status" value="2"/>
</dbReference>
<sequence>MASNKLKINDIARLAGVSATTVSHIFNKRDKKYRISPQTRKKILSIAEKYSDQPHIRQYLIKANSTNTIGVIVPDMSNSFFSMFLHHLESAFRQKNIQLLITCSHYNKEVEIKVAQNLVERKVDAMIVVTSLDSDQFYVDINQKTPVLLFDRYLKDTILPFITSESLQSVGDLIKPYAKDLDEFYFIGCDIQLTSIRARLKGFKRGLESVGLMVKPEWIVSDDYCPNKGYELIKGVHERLGRVPKAIFTPSGNLLEEVLSYLVKTKIDPNQLYLCSYDYNNYLNYSYYPIDAIIQDIETMALTCVDVIDDLLNFNELKHHAFFIEPQIIRHR</sequence>
<dbReference type="Pfam" id="PF13377">
    <property type="entry name" value="Peripla_BP_3"/>
    <property type="match status" value="1"/>
</dbReference>
<accession>A0A2V4E2N2</accession>
<keyword evidence="4" id="KW-0804">Transcription</keyword>
<evidence type="ECO:0000256" key="1">
    <source>
        <dbReference type="ARBA" id="ARBA00022491"/>
    </source>
</evidence>
<dbReference type="InterPro" id="IPR028082">
    <property type="entry name" value="Peripla_BP_I"/>
</dbReference>
<dbReference type="SMART" id="SM00354">
    <property type="entry name" value="HTH_LACI"/>
    <property type="match status" value="1"/>
</dbReference>
<dbReference type="STRING" id="1196095.GAPWK_2249"/>
<dbReference type="SUPFAM" id="SSF53822">
    <property type="entry name" value="Periplasmic binding protein-like I"/>
    <property type="match status" value="1"/>
</dbReference>
<keyword evidence="2" id="KW-0805">Transcription regulation</keyword>
<dbReference type="PANTHER" id="PTHR30146:SF45">
    <property type="entry name" value="CATABOLITE REPRESSOR_ACTIVATOR"/>
    <property type="match status" value="1"/>
</dbReference>
<dbReference type="SUPFAM" id="SSF47413">
    <property type="entry name" value="lambda repressor-like DNA-binding domains"/>
    <property type="match status" value="1"/>
</dbReference>
<proteinExistence type="predicted"/>
<keyword evidence="3" id="KW-0238">DNA-binding</keyword>
<protein>
    <submittedName>
        <fullName evidence="6">Transcriptional regulator</fullName>
    </submittedName>
</protein>
<evidence type="ECO:0000256" key="3">
    <source>
        <dbReference type="ARBA" id="ARBA00023125"/>
    </source>
</evidence>
<comment type="caution">
    <text evidence="6">The sequence shown here is derived from an EMBL/GenBank/DDBJ whole genome shotgun (WGS) entry which is preliminary data.</text>
</comment>
<dbReference type="Pfam" id="PF00356">
    <property type="entry name" value="LacI"/>
    <property type="match status" value="1"/>
</dbReference>
<dbReference type="InterPro" id="IPR000843">
    <property type="entry name" value="HTH_LacI"/>
</dbReference>
<name>A0A2V4E2N2_9GAMM</name>
<dbReference type="AlphaFoldDB" id="A0A2V4E2N2"/>
<dbReference type="EMBL" id="QGLR01000014">
    <property type="protein sequence ID" value="PXZ05056.1"/>
    <property type="molecule type" value="Genomic_DNA"/>
</dbReference>
<evidence type="ECO:0000256" key="2">
    <source>
        <dbReference type="ARBA" id="ARBA00023015"/>
    </source>
</evidence>
<gene>
    <name evidence="6" type="ORF">DKK70_13080</name>
</gene>
<dbReference type="RefSeq" id="WP_110434412.1">
    <property type="nucleotide sequence ID" value="NZ_QGLR01000014.1"/>
</dbReference>
<feature type="domain" description="HTH lacI-type" evidence="5">
    <location>
        <begin position="6"/>
        <end position="49"/>
    </location>
</feature>
<keyword evidence="7" id="KW-1185">Reference proteome</keyword>
<dbReference type="InterPro" id="IPR010982">
    <property type="entry name" value="Lambda_DNA-bd_dom_sf"/>
</dbReference>
<dbReference type="InterPro" id="IPR046335">
    <property type="entry name" value="LacI/GalR-like_sensor"/>
</dbReference>
<dbReference type="GO" id="GO:0003700">
    <property type="term" value="F:DNA-binding transcription factor activity"/>
    <property type="evidence" value="ECO:0007669"/>
    <property type="project" value="TreeGrafter"/>
</dbReference>
<dbReference type="Gene3D" id="1.10.260.40">
    <property type="entry name" value="lambda repressor-like DNA-binding domains"/>
    <property type="match status" value="1"/>
</dbReference>
<keyword evidence="1" id="KW-0678">Repressor</keyword>
<dbReference type="GO" id="GO:0000976">
    <property type="term" value="F:transcription cis-regulatory region binding"/>
    <property type="evidence" value="ECO:0007669"/>
    <property type="project" value="TreeGrafter"/>
</dbReference>
<dbReference type="PROSITE" id="PS50932">
    <property type="entry name" value="HTH_LACI_2"/>
    <property type="match status" value="1"/>
</dbReference>
<dbReference type="CDD" id="cd01392">
    <property type="entry name" value="HTH_LacI"/>
    <property type="match status" value="1"/>
</dbReference>
<reference evidence="6 7" key="1">
    <citation type="submission" date="2018-05" db="EMBL/GenBank/DDBJ databases">
        <title>Reference genomes for bee gut microbiota database.</title>
        <authorList>
            <person name="Ellegaard K.M."/>
        </authorList>
    </citation>
    <scope>NUCLEOTIDE SEQUENCE [LARGE SCALE GENOMIC DNA]</scope>
    <source>
        <strain evidence="6 7">ESL0182</strain>
    </source>
</reference>
<evidence type="ECO:0000256" key="4">
    <source>
        <dbReference type="ARBA" id="ARBA00023163"/>
    </source>
</evidence>
<dbReference type="Proteomes" id="UP000247932">
    <property type="component" value="Unassembled WGS sequence"/>
</dbReference>